<protein>
    <submittedName>
        <fullName evidence="2">Uncharacterized protein</fullName>
    </submittedName>
</protein>
<keyword evidence="1" id="KW-0812">Transmembrane</keyword>
<reference evidence="2 3" key="1">
    <citation type="journal article" date="2016" name="Nat. Commun.">
        <title>Thousands of microbial genomes shed light on interconnected biogeochemical processes in an aquifer system.</title>
        <authorList>
            <person name="Anantharaman K."/>
            <person name="Brown C.T."/>
            <person name="Hug L.A."/>
            <person name="Sharon I."/>
            <person name="Castelle C.J."/>
            <person name="Probst A.J."/>
            <person name="Thomas B.C."/>
            <person name="Singh A."/>
            <person name="Wilkins M.J."/>
            <person name="Karaoz U."/>
            <person name="Brodie E.L."/>
            <person name="Williams K.H."/>
            <person name="Hubbard S.S."/>
            <person name="Banfield J.F."/>
        </authorList>
    </citation>
    <scope>NUCLEOTIDE SEQUENCE [LARGE SCALE GENOMIC DNA]</scope>
</reference>
<feature type="transmembrane region" description="Helical" evidence="1">
    <location>
        <begin position="37"/>
        <end position="58"/>
    </location>
</feature>
<keyword evidence="1" id="KW-0472">Membrane</keyword>
<accession>A0A1F5WUR5</accession>
<proteinExistence type="predicted"/>
<name>A0A1F5WUR5_9BACT</name>
<dbReference type="EMBL" id="MFHI01000005">
    <property type="protein sequence ID" value="OGF79397.1"/>
    <property type="molecule type" value="Genomic_DNA"/>
</dbReference>
<sequence>MLTDPQIRLLAETLSNIGIVFFASLVVPTFVGSDIDLVVFAIGIALSFVSWLSSLLLAKNLNI</sequence>
<dbReference type="AlphaFoldDB" id="A0A1F5WUR5"/>
<evidence type="ECO:0000313" key="2">
    <source>
        <dbReference type="EMBL" id="OGF79397.1"/>
    </source>
</evidence>
<comment type="caution">
    <text evidence="2">The sequence shown here is derived from an EMBL/GenBank/DDBJ whole genome shotgun (WGS) entry which is preliminary data.</text>
</comment>
<evidence type="ECO:0000313" key="3">
    <source>
        <dbReference type="Proteomes" id="UP000178425"/>
    </source>
</evidence>
<keyword evidence="1" id="KW-1133">Transmembrane helix</keyword>
<organism evidence="2 3">
    <name type="scientific">Candidatus Giovannonibacteria bacterium RIFCSPHIGHO2_02_43_13</name>
    <dbReference type="NCBI Taxonomy" id="1798330"/>
    <lineage>
        <taxon>Bacteria</taxon>
        <taxon>Candidatus Giovannoniibacteriota</taxon>
    </lineage>
</organism>
<feature type="transmembrane region" description="Helical" evidence="1">
    <location>
        <begin position="9"/>
        <end position="31"/>
    </location>
</feature>
<dbReference type="Proteomes" id="UP000178425">
    <property type="component" value="Unassembled WGS sequence"/>
</dbReference>
<gene>
    <name evidence="2" type="ORF">A2W54_01550</name>
</gene>
<evidence type="ECO:0000256" key="1">
    <source>
        <dbReference type="SAM" id="Phobius"/>
    </source>
</evidence>